<sequence>MEFSLKVIVISVFLSICETVHLGFAFPVNLAEATDDQLAPRDCGNKVYCPTAHSDTWCIPWSEGFAMCERKHGHYSSRDKNHCKACVESNCGNTGCDRVMD</sequence>
<evidence type="ECO:0008006" key="4">
    <source>
        <dbReference type="Google" id="ProtNLM"/>
    </source>
</evidence>
<dbReference type="EMBL" id="PDNB01000092">
    <property type="protein sequence ID" value="PGH09619.1"/>
    <property type="molecule type" value="Genomic_DNA"/>
</dbReference>
<feature type="chain" id="PRO_5013038634" description="Chitin-binding type-2 domain-containing protein" evidence="1">
    <location>
        <begin position="26"/>
        <end position="101"/>
    </location>
</feature>
<gene>
    <name evidence="2" type="ORF">AJ79_05675</name>
</gene>
<comment type="caution">
    <text evidence="2">The sequence shown here is derived from an EMBL/GenBank/DDBJ whole genome shotgun (WGS) entry which is preliminary data.</text>
</comment>
<reference evidence="2 3" key="1">
    <citation type="submission" date="2017-10" db="EMBL/GenBank/DDBJ databases">
        <title>Comparative genomics in systemic dimorphic fungi from Ajellomycetaceae.</title>
        <authorList>
            <person name="Munoz J.F."/>
            <person name="Mcewen J.G."/>
            <person name="Clay O.K."/>
            <person name="Cuomo C.A."/>
        </authorList>
    </citation>
    <scope>NUCLEOTIDE SEQUENCE [LARGE SCALE GENOMIC DNA]</scope>
    <source>
        <strain evidence="2 3">UAMH5409</strain>
    </source>
</reference>
<organism evidence="2 3">
    <name type="scientific">Helicocarpus griseus UAMH5409</name>
    <dbReference type="NCBI Taxonomy" id="1447875"/>
    <lineage>
        <taxon>Eukaryota</taxon>
        <taxon>Fungi</taxon>
        <taxon>Dikarya</taxon>
        <taxon>Ascomycota</taxon>
        <taxon>Pezizomycotina</taxon>
        <taxon>Eurotiomycetes</taxon>
        <taxon>Eurotiomycetidae</taxon>
        <taxon>Onygenales</taxon>
        <taxon>Ajellomycetaceae</taxon>
        <taxon>Helicocarpus</taxon>
    </lineage>
</organism>
<dbReference type="AlphaFoldDB" id="A0A2B7XKZ9"/>
<name>A0A2B7XKZ9_9EURO</name>
<evidence type="ECO:0000313" key="3">
    <source>
        <dbReference type="Proteomes" id="UP000223968"/>
    </source>
</evidence>
<proteinExistence type="predicted"/>
<protein>
    <recommendedName>
        <fullName evidence="4">Chitin-binding type-2 domain-containing protein</fullName>
    </recommendedName>
</protein>
<keyword evidence="1" id="KW-0732">Signal</keyword>
<accession>A0A2B7XKZ9</accession>
<evidence type="ECO:0000313" key="2">
    <source>
        <dbReference type="EMBL" id="PGH09619.1"/>
    </source>
</evidence>
<evidence type="ECO:0000256" key="1">
    <source>
        <dbReference type="SAM" id="SignalP"/>
    </source>
</evidence>
<dbReference type="Proteomes" id="UP000223968">
    <property type="component" value="Unassembled WGS sequence"/>
</dbReference>
<feature type="signal peptide" evidence="1">
    <location>
        <begin position="1"/>
        <end position="25"/>
    </location>
</feature>
<keyword evidence="3" id="KW-1185">Reference proteome</keyword>